<proteinExistence type="predicted"/>
<accession>A0ABQ9HU52</accession>
<comment type="caution">
    <text evidence="4">The sequence shown here is derived from an EMBL/GenBank/DDBJ whole genome shotgun (WGS) entry which is preliminary data.</text>
</comment>
<dbReference type="SMART" id="SM00220">
    <property type="entry name" value="S_TKc"/>
    <property type="match status" value="1"/>
</dbReference>
<evidence type="ECO:0000259" key="3">
    <source>
        <dbReference type="PROSITE" id="PS50011"/>
    </source>
</evidence>
<dbReference type="SUPFAM" id="SSF56112">
    <property type="entry name" value="Protein kinase-like (PK-like)"/>
    <property type="match status" value="1"/>
</dbReference>
<dbReference type="EMBL" id="JARBHB010000003">
    <property type="protein sequence ID" value="KAJ8887913.1"/>
    <property type="molecule type" value="Genomic_DNA"/>
</dbReference>
<dbReference type="InterPro" id="IPR000719">
    <property type="entry name" value="Prot_kinase_dom"/>
</dbReference>
<keyword evidence="1" id="KW-0547">Nucleotide-binding</keyword>
<dbReference type="Proteomes" id="UP001159363">
    <property type="component" value="Chromosome 3"/>
</dbReference>
<name>A0ABQ9HU52_9NEOP</name>
<dbReference type="InterPro" id="IPR011009">
    <property type="entry name" value="Kinase-like_dom_sf"/>
</dbReference>
<dbReference type="PANTHER" id="PTHR44535">
    <property type="entry name" value="PROTEIN CBG16200"/>
    <property type="match status" value="1"/>
</dbReference>
<feature type="domain" description="Protein kinase" evidence="3">
    <location>
        <begin position="2"/>
        <end position="273"/>
    </location>
</feature>
<reference evidence="4 5" key="1">
    <citation type="submission" date="2023-02" db="EMBL/GenBank/DDBJ databases">
        <title>LHISI_Scaffold_Assembly.</title>
        <authorList>
            <person name="Stuart O.P."/>
            <person name="Cleave R."/>
            <person name="Magrath M.J.L."/>
            <person name="Mikheyev A.S."/>
        </authorList>
    </citation>
    <scope>NUCLEOTIDE SEQUENCE [LARGE SCALE GENOMIC DNA]</scope>
    <source>
        <strain evidence="4">Daus_M_001</strain>
        <tissue evidence="4">Leg muscle</tissue>
    </source>
</reference>
<protein>
    <recommendedName>
        <fullName evidence="3">Protein kinase domain-containing protein</fullName>
    </recommendedName>
</protein>
<organism evidence="4 5">
    <name type="scientific">Dryococelus australis</name>
    <dbReference type="NCBI Taxonomy" id="614101"/>
    <lineage>
        <taxon>Eukaryota</taxon>
        <taxon>Metazoa</taxon>
        <taxon>Ecdysozoa</taxon>
        <taxon>Arthropoda</taxon>
        <taxon>Hexapoda</taxon>
        <taxon>Insecta</taxon>
        <taxon>Pterygota</taxon>
        <taxon>Neoptera</taxon>
        <taxon>Polyneoptera</taxon>
        <taxon>Phasmatodea</taxon>
        <taxon>Verophasmatodea</taxon>
        <taxon>Anareolatae</taxon>
        <taxon>Phasmatidae</taxon>
        <taxon>Eurycanthinae</taxon>
        <taxon>Dryococelus</taxon>
    </lineage>
</organism>
<dbReference type="PROSITE" id="PS00108">
    <property type="entry name" value="PROTEIN_KINASE_ST"/>
    <property type="match status" value="1"/>
</dbReference>
<keyword evidence="2" id="KW-0067">ATP-binding</keyword>
<dbReference type="Gene3D" id="1.10.510.10">
    <property type="entry name" value="Transferase(Phosphotransferase) domain 1"/>
    <property type="match status" value="1"/>
</dbReference>
<evidence type="ECO:0000313" key="5">
    <source>
        <dbReference type="Proteomes" id="UP001159363"/>
    </source>
</evidence>
<dbReference type="InterPro" id="IPR008271">
    <property type="entry name" value="Ser/Thr_kinase_AS"/>
</dbReference>
<dbReference type="InterPro" id="IPR051997">
    <property type="entry name" value="STK_NEK"/>
</dbReference>
<evidence type="ECO:0000256" key="2">
    <source>
        <dbReference type="ARBA" id="ARBA00022840"/>
    </source>
</evidence>
<dbReference type="Pfam" id="PF00069">
    <property type="entry name" value="Pkinase"/>
    <property type="match status" value="1"/>
</dbReference>
<gene>
    <name evidence="4" type="ORF">PR048_007397</name>
</gene>
<keyword evidence="5" id="KW-1185">Reference proteome</keyword>
<dbReference type="PROSITE" id="PS50011">
    <property type="entry name" value="PROTEIN_KINASE_DOM"/>
    <property type="match status" value="1"/>
</dbReference>
<evidence type="ECO:0000313" key="4">
    <source>
        <dbReference type="EMBL" id="KAJ8887913.1"/>
    </source>
</evidence>
<sequence>MRQVCEAMSSGSDNNNKVCRLASVRAVHLCTRLADEKPVVIKCIPLEQVVEKDLADARNEVKVLSMLTHPNIIEYYDSFHCDGVFNIVMEYASGGTLHEFITSRDGCFLPQKDVLHLFCQLVLAVHHIHSHRILHRDLKTANIFLSGHSPCIVKVGDFGISKVLSSQSSASTVLGTPCYMSPELCQGRSYNTKSDIWALGCVLYELIALHKAFHAPEKQEFVEVTVKMFLKANIPLNKLDDSAIHSWLWRPSKSSHSTTNVVPRVGETMQEAIKDKKMAVVADETTIICGRCVFAVLFGTVTARSAQNVQVILATVNKFDISFDNLLDIVSDSAHYMGTCFLALQTIFGGLLLKEFEELYLFVAKMKSAFLHSRKIKNASLFPVPVVTCWNSWFNSELYLAQYIEGILKFFSNECEFTNSSIEYIVDMFKFVSEICMKIKALITDLEGSDYPYAHKLQNSLQRYAGGSFPHGTIQLLNQSSNAAVKEGKQLLSHVEEGDIQLLLAVRLKYPEFTEAALRCHGPAMATP</sequence>
<dbReference type="PANTHER" id="PTHR44535:SF4">
    <property type="entry name" value="SERINE_THREONINE-PROTEIN KINASE NEK8"/>
    <property type="match status" value="1"/>
</dbReference>
<evidence type="ECO:0000256" key="1">
    <source>
        <dbReference type="ARBA" id="ARBA00022741"/>
    </source>
</evidence>